<gene>
    <name evidence="1" type="ORF">TKK_011076</name>
</gene>
<protein>
    <submittedName>
        <fullName evidence="1">Uncharacterized protein</fullName>
    </submittedName>
</protein>
<evidence type="ECO:0000313" key="2">
    <source>
        <dbReference type="Proteomes" id="UP001627154"/>
    </source>
</evidence>
<keyword evidence="2" id="KW-1185">Reference proteome</keyword>
<organism evidence="1 2">
    <name type="scientific">Trichogramma kaykai</name>
    <dbReference type="NCBI Taxonomy" id="54128"/>
    <lineage>
        <taxon>Eukaryota</taxon>
        <taxon>Metazoa</taxon>
        <taxon>Ecdysozoa</taxon>
        <taxon>Arthropoda</taxon>
        <taxon>Hexapoda</taxon>
        <taxon>Insecta</taxon>
        <taxon>Pterygota</taxon>
        <taxon>Neoptera</taxon>
        <taxon>Endopterygota</taxon>
        <taxon>Hymenoptera</taxon>
        <taxon>Apocrita</taxon>
        <taxon>Proctotrupomorpha</taxon>
        <taxon>Chalcidoidea</taxon>
        <taxon>Trichogrammatidae</taxon>
        <taxon>Trichogramma</taxon>
    </lineage>
</organism>
<sequence>MTIATDIQNDSLLLTRRRRGASRRRGIAKLLNGVSKVRAGSLSRRIALPSELIHAWTHIKLSQARLLLPTSITTSMRFLENVIADYIAAQL</sequence>
<dbReference type="Proteomes" id="UP001627154">
    <property type="component" value="Unassembled WGS sequence"/>
</dbReference>
<name>A0ABD2WQ99_9HYME</name>
<dbReference type="EMBL" id="JBJJXI010000088">
    <property type="protein sequence ID" value="KAL3394799.1"/>
    <property type="molecule type" value="Genomic_DNA"/>
</dbReference>
<reference evidence="1 2" key="1">
    <citation type="journal article" date="2024" name="bioRxiv">
        <title>A reference genome for Trichogramma kaykai: A tiny desert-dwelling parasitoid wasp with competing sex-ratio distorters.</title>
        <authorList>
            <person name="Culotta J."/>
            <person name="Lindsey A.R."/>
        </authorList>
    </citation>
    <scope>NUCLEOTIDE SEQUENCE [LARGE SCALE GENOMIC DNA]</scope>
    <source>
        <strain evidence="1 2">KSX58</strain>
    </source>
</reference>
<comment type="caution">
    <text evidence="1">The sequence shown here is derived from an EMBL/GenBank/DDBJ whole genome shotgun (WGS) entry which is preliminary data.</text>
</comment>
<evidence type="ECO:0000313" key="1">
    <source>
        <dbReference type="EMBL" id="KAL3394799.1"/>
    </source>
</evidence>
<proteinExistence type="predicted"/>
<accession>A0ABD2WQ99</accession>
<dbReference type="AlphaFoldDB" id="A0ABD2WQ99"/>